<sequence length="118" mass="13372">MTGKKTRVTVRGIEFPSIASMCEHYGITRSRWNDALKRCQNPDEALNRCLEFVPARTKKVIINGREFSSIDEAACCYRLNPCSVYTKMSRNKVSAGEAIEQLVKAKNNLKTKKVKENS</sequence>
<dbReference type="AlphaFoldDB" id="A0A662ZHP8"/>
<reference evidence="1 2" key="1">
    <citation type="submission" date="2016-10" db="EMBL/GenBank/DDBJ databases">
        <authorList>
            <person name="Varghese N."/>
            <person name="Submissions S."/>
        </authorList>
    </citation>
    <scope>NUCLEOTIDE SEQUENCE [LARGE SCALE GENOMIC DNA]</scope>
    <source>
        <strain evidence="1 2">DSM 1361</strain>
    </source>
</reference>
<protein>
    <submittedName>
        <fullName evidence="1">Uncharacterized protein</fullName>
    </submittedName>
</protein>
<dbReference type="RefSeq" id="WP_093142328.1">
    <property type="nucleotide sequence ID" value="NZ_FOXF01000024.1"/>
</dbReference>
<accession>A0A662ZHP8</accession>
<gene>
    <name evidence="1" type="ORF">SAMN02910344_01400</name>
</gene>
<evidence type="ECO:0000313" key="1">
    <source>
        <dbReference type="EMBL" id="SFP44448.1"/>
    </source>
</evidence>
<organism evidence="1 2">
    <name type="scientific">Ruminobacter amylophilus</name>
    <dbReference type="NCBI Taxonomy" id="867"/>
    <lineage>
        <taxon>Bacteria</taxon>
        <taxon>Pseudomonadati</taxon>
        <taxon>Pseudomonadota</taxon>
        <taxon>Gammaproteobacteria</taxon>
        <taxon>Aeromonadales</taxon>
        <taxon>Succinivibrionaceae</taxon>
        <taxon>Ruminobacter</taxon>
    </lineage>
</organism>
<dbReference type="EMBL" id="FOXF01000024">
    <property type="protein sequence ID" value="SFP44448.1"/>
    <property type="molecule type" value="Genomic_DNA"/>
</dbReference>
<evidence type="ECO:0000313" key="2">
    <source>
        <dbReference type="Proteomes" id="UP000243745"/>
    </source>
</evidence>
<name>A0A662ZHP8_9GAMM</name>
<proteinExistence type="predicted"/>
<keyword evidence="2" id="KW-1185">Reference proteome</keyword>
<dbReference type="Proteomes" id="UP000243745">
    <property type="component" value="Unassembled WGS sequence"/>
</dbReference>